<comment type="similarity">
    <text evidence="2">Belongs to the PC-esterase family. TBL subfamily.</text>
</comment>
<dbReference type="GO" id="GO:1990538">
    <property type="term" value="F:xylan O-acetyltransferase activity"/>
    <property type="evidence" value="ECO:0007669"/>
    <property type="project" value="UniProtKB-ARBA"/>
</dbReference>
<accession>A0AAV8QNF2</accession>
<keyword evidence="6" id="KW-0333">Golgi apparatus</keyword>
<evidence type="ECO:0008006" key="14">
    <source>
        <dbReference type="Google" id="ProtNLM"/>
    </source>
</evidence>
<feature type="region of interest" description="Disordered" evidence="8">
    <location>
        <begin position="88"/>
        <end position="116"/>
    </location>
</feature>
<evidence type="ECO:0000256" key="6">
    <source>
        <dbReference type="ARBA" id="ARBA00023034"/>
    </source>
</evidence>
<dbReference type="InterPro" id="IPR026057">
    <property type="entry name" value="TBL_C"/>
</dbReference>
<evidence type="ECO:0000259" key="10">
    <source>
        <dbReference type="Pfam" id="PF13839"/>
    </source>
</evidence>
<feature type="domain" description="Trichome birefringence-like N-terminal" evidence="11">
    <location>
        <begin position="135"/>
        <end position="188"/>
    </location>
</feature>
<dbReference type="GO" id="GO:0000139">
    <property type="term" value="C:Golgi membrane"/>
    <property type="evidence" value="ECO:0007669"/>
    <property type="project" value="UniProtKB-SubCell"/>
</dbReference>
<evidence type="ECO:0000313" key="12">
    <source>
        <dbReference type="EMBL" id="KAJ8476767.1"/>
    </source>
</evidence>
<evidence type="ECO:0000256" key="4">
    <source>
        <dbReference type="ARBA" id="ARBA00022968"/>
    </source>
</evidence>
<dbReference type="Pfam" id="PF14416">
    <property type="entry name" value="PMR5N"/>
    <property type="match status" value="1"/>
</dbReference>
<evidence type="ECO:0000256" key="7">
    <source>
        <dbReference type="ARBA" id="ARBA00023136"/>
    </source>
</evidence>
<keyword evidence="13" id="KW-1185">Reference proteome</keyword>
<organism evidence="12 13">
    <name type="scientific">Ensete ventricosum</name>
    <name type="common">Abyssinian banana</name>
    <name type="synonym">Musa ensete</name>
    <dbReference type="NCBI Taxonomy" id="4639"/>
    <lineage>
        <taxon>Eukaryota</taxon>
        <taxon>Viridiplantae</taxon>
        <taxon>Streptophyta</taxon>
        <taxon>Embryophyta</taxon>
        <taxon>Tracheophyta</taxon>
        <taxon>Spermatophyta</taxon>
        <taxon>Magnoliopsida</taxon>
        <taxon>Liliopsida</taxon>
        <taxon>Zingiberales</taxon>
        <taxon>Musaceae</taxon>
        <taxon>Ensete</taxon>
    </lineage>
</organism>
<dbReference type="PANTHER" id="PTHR32285">
    <property type="entry name" value="PROTEIN TRICHOME BIREFRINGENCE-LIKE 9-RELATED"/>
    <property type="match status" value="1"/>
</dbReference>
<dbReference type="AlphaFoldDB" id="A0AAV8QNF2"/>
<dbReference type="InterPro" id="IPR025846">
    <property type="entry name" value="TBL_N"/>
</dbReference>
<dbReference type="EMBL" id="JAQQAF010000006">
    <property type="protein sequence ID" value="KAJ8476767.1"/>
    <property type="molecule type" value="Genomic_DNA"/>
</dbReference>
<gene>
    <name evidence="12" type="ORF">OPV22_020494</name>
</gene>
<evidence type="ECO:0000256" key="5">
    <source>
        <dbReference type="ARBA" id="ARBA00022989"/>
    </source>
</evidence>
<comment type="caution">
    <text evidence="12">The sequence shown here is derived from an EMBL/GenBank/DDBJ whole genome shotgun (WGS) entry which is preliminary data.</text>
</comment>
<feature type="transmembrane region" description="Helical" evidence="9">
    <location>
        <begin position="12"/>
        <end position="31"/>
    </location>
</feature>
<evidence type="ECO:0000313" key="13">
    <source>
        <dbReference type="Proteomes" id="UP001222027"/>
    </source>
</evidence>
<evidence type="ECO:0000256" key="8">
    <source>
        <dbReference type="SAM" id="MobiDB-lite"/>
    </source>
</evidence>
<feature type="compositionally biased region" description="Acidic residues" evidence="8">
    <location>
        <begin position="104"/>
        <end position="116"/>
    </location>
</feature>
<keyword evidence="3 9" id="KW-0812">Transmembrane</keyword>
<evidence type="ECO:0000256" key="2">
    <source>
        <dbReference type="ARBA" id="ARBA00007727"/>
    </source>
</evidence>
<evidence type="ECO:0000259" key="11">
    <source>
        <dbReference type="Pfam" id="PF14416"/>
    </source>
</evidence>
<keyword evidence="4" id="KW-0735">Signal-anchor</keyword>
<dbReference type="PANTHER" id="PTHR32285:SF370">
    <property type="entry name" value="XYLAN O-ACETYLTRANSFERASE 9-RELATED"/>
    <property type="match status" value="1"/>
</dbReference>
<comment type="subcellular location">
    <subcellularLocation>
        <location evidence="1">Golgi apparatus membrane</location>
        <topology evidence="1">Single-pass type II membrane protein</topology>
    </subcellularLocation>
</comment>
<dbReference type="InterPro" id="IPR029962">
    <property type="entry name" value="TBL"/>
</dbReference>
<evidence type="ECO:0000256" key="3">
    <source>
        <dbReference type="ARBA" id="ARBA00022692"/>
    </source>
</evidence>
<proteinExistence type="inferred from homology"/>
<evidence type="ECO:0000256" key="9">
    <source>
        <dbReference type="SAM" id="Phobius"/>
    </source>
</evidence>
<reference evidence="12 13" key="1">
    <citation type="submission" date="2022-12" db="EMBL/GenBank/DDBJ databases">
        <title>Chromosome-scale assembly of the Ensete ventricosum genome.</title>
        <authorList>
            <person name="Dussert Y."/>
            <person name="Stocks J."/>
            <person name="Wendawek A."/>
            <person name="Woldeyes F."/>
            <person name="Nichols R.A."/>
            <person name="Borrell J.S."/>
        </authorList>
    </citation>
    <scope>NUCLEOTIDE SEQUENCE [LARGE SCALE GENOMIC DNA]</scope>
    <source>
        <strain evidence="13">cv. Maze</strain>
        <tissue evidence="12">Seeds</tissue>
    </source>
</reference>
<feature type="domain" description="Trichome birefringence-like C-terminal" evidence="10">
    <location>
        <begin position="189"/>
        <end position="477"/>
    </location>
</feature>
<keyword evidence="5 9" id="KW-1133">Transmembrane helix</keyword>
<dbReference type="Pfam" id="PF13839">
    <property type="entry name" value="PC-Esterase"/>
    <property type="match status" value="1"/>
</dbReference>
<sequence length="482" mass="55881">MKSLSFVKMSSFTIHLTTLSLIVFVAILYFVDLRYTEKRSLEKPQQLRLIIQQEYVPVQSKESKWKDVGVPFTTEIANDISLQMANGSTTKGAGAPLAAGGTEKEDEEEEEELDVDVDDEDDEFVPFAVGSTEEGCDVFSGKWVYDKASMPHYAEQECRYINPQFKCEAFGRPDRAYQFWRWQPHGCSLQRFNATFMLERLRGKRILFVGDSLSGGQFFSMVCLLGRPIAHFRKGHKRSPSLTIFVAPEYNVTVEFYWAPFLVESNCDNSTNHRVKDRVIHLYPGSIETHAENWKGADVLVFNTYTWWLTGTNMKTLRGASRDGAKYIKEMELEKAYRLVLKRMVRWLERNLDPLKTRVFFTSMSPTHFRSIDWGGDRQGNCYGQRMPIFDPTYWGSASKKSVMQVVSEVLGKTKLPITVLNITQLSEYRRDAHTSIYKQQRYPLTNQQRRNPRSYADCVHWCLPGLQDTWNELFYNKLFFP</sequence>
<name>A0AAV8QNF2_ENSVE</name>
<evidence type="ECO:0000256" key="1">
    <source>
        <dbReference type="ARBA" id="ARBA00004323"/>
    </source>
</evidence>
<keyword evidence="7 9" id="KW-0472">Membrane</keyword>
<protein>
    <recommendedName>
        <fullName evidence="14">Trichome birefringence-like N-terminal domain-containing protein</fullName>
    </recommendedName>
</protein>
<dbReference type="Proteomes" id="UP001222027">
    <property type="component" value="Unassembled WGS sequence"/>
</dbReference>